<dbReference type="InParanoid" id="A0E2D1"/>
<accession>A0E2D1</accession>
<dbReference type="AlphaFoldDB" id="A0E2D1"/>
<evidence type="ECO:0000256" key="1">
    <source>
        <dbReference type="SAM" id="Phobius"/>
    </source>
</evidence>
<evidence type="ECO:0008006" key="4">
    <source>
        <dbReference type="Google" id="ProtNLM"/>
    </source>
</evidence>
<reference evidence="2 3" key="1">
    <citation type="journal article" date="2006" name="Nature">
        <title>Global trends of whole-genome duplications revealed by the ciliate Paramecium tetraurelia.</title>
        <authorList>
            <consortium name="Genoscope"/>
            <person name="Aury J.-M."/>
            <person name="Jaillon O."/>
            <person name="Duret L."/>
            <person name="Noel B."/>
            <person name="Jubin C."/>
            <person name="Porcel B.M."/>
            <person name="Segurens B."/>
            <person name="Daubin V."/>
            <person name="Anthouard V."/>
            <person name="Aiach N."/>
            <person name="Arnaiz O."/>
            <person name="Billaut A."/>
            <person name="Beisson J."/>
            <person name="Blanc I."/>
            <person name="Bouhouche K."/>
            <person name="Camara F."/>
            <person name="Duharcourt S."/>
            <person name="Guigo R."/>
            <person name="Gogendeau D."/>
            <person name="Katinka M."/>
            <person name="Keller A.-M."/>
            <person name="Kissmehl R."/>
            <person name="Klotz C."/>
            <person name="Koll F."/>
            <person name="Le Moue A."/>
            <person name="Lepere C."/>
            <person name="Malinsky S."/>
            <person name="Nowacki M."/>
            <person name="Nowak J.K."/>
            <person name="Plattner H."/>
            <person name="Poulain J."/>
            <person name="Ruiz F."/>
            <person name="Serrano V."/>
            <person name="Zagulski M."/>
            <person name="Dessen P."/>
            <person name="Betermier M."/>
            <person name="Weissenbach J."/>
            <person name="Scarpelli C."/>
            <person name="Schachter V."/>
            <person name="Sperling L."/>
            <person name="Meyer E."/>
            <person name="Cohen J."/>
            <person name="Wincker P."/>
        </authorList>
    </citation>
    <scope>NUCLEOTIDE SEQUENCE [LARGE SCALE GENOMIC DNA]</scope>
    <source>
        <strain evidence="2 3">Stock d4-2</strain>
    </source>
</reference>
<dbReference type="SUPFAM" id="SSF52540">
    <property type="entry name" value="P-loop containing nucleoside triphosphate hydrolases"/>
    <property type="match status" value="1"/>
</dbReference>
<dbReference type="Proteomes" id="UP000000600">
    <property type="component" value="Unassembled WGS sequence"/>
</dbReference>
<dbReference type="Gene3D" id="3.40.50.300">
    <property type="entry name" value="P-loop containing nucleotide triphosphate hydrolases"/>
    <property type="match status" value="1"/>
</dbReference>
<evidence type="ECO:0000313" key="2">
    <source>
        <dbReference type="EMBL" id="CAK89448.1"/>
    </source>
</evidence>
<name>A0E2D1_PARTE</name>
<dbReference type="EMBL" id="CT868654">
    <property type="protein sequence ID" value="CAK89448.1"/>
    <property type="molecule type" value="Genomic_DNA"/>
</dbReference>
<dbReference type="RefSeq" id="XP_001456845.1">
    <property type="nucleotide sequence ID" value="XM_001456808.1"/>
</dbReference>
<dbReference type="KEGG" id="ptm:GSPATT00022620001"/>
<sequence>MQNTTQMEELDEIGESIISEVIQRVKSNFTKFEKFMQNYKNKQVILLCGITGAGKSSIYNWILGAGFQIVEKDGIGYLQPTHTNDQMYISKMGTSSTSVTQTTIYDFIVELDHVLVDLPGFESTIDIYHKLFIDLLFQKITTSYKTKIVYVLDSPQRELQNRGKDLIQFINQQIGQNPHNIQNISLIINKYSEDDADDVQIKRIKEQLEGRSEFKQGMLKKIYIIRRIKNNEMIQVVFSTQAKKSLILSLNQSEAITLQNQQVPQLSSGEIINNYLMQKSTFYFKRLKEMFKQIKTMIEQRHNFQLIPSKQQDSSPNSCVPDTIAGLYILYSHMITNETTGLNDDDDFQNFKKIYTYFLPYGQHLSCFSCMSDYEDGEVTRFNSVIDHLSQNSNSQRQMTDQIQRVQQQTSVEQLQSVQAPEQPKNKWINIIGDIFSVIVIVFGKVYCIYTDIKKL</sequence>
<protein>
    <recommendedName>
        <fullName evidence="4">G domain-containing protein</fullName>
    </recommendedName>
</protein>
<dbReference type="STRING" id="5888.A0E2D1"/>
<dbReference type="eggNOG" id="ENOG502R2X5">
    <property type="taxonomic scope" value="Eukaryota"/>
</dbReference>
<proteinExistence type="predicted"/>
<feature type="transmembrane region" description="Helical" evidence="1">
    <location>
        <begin position="428"/>
        <end position="450"/>
    </location>
</feature>
<keyword evidence="1" id="KW-0812">Transmembrane</keyword>
<evidence type="ECO:0000313" key="3">
    <source>
        <dbReference type="Proteomes" id="UP000000600"/>
    </source>
</evidence>
<keyword evidence="1" id="KW-0472">Membrane</keyword>
<dbReference type="OrthoDB" id="303967at2759"/>
<gene>
    <name evidence="2" type="ORF">GSPATT00022620001</name>
</gene>
<dbReference type="HOGENOM" id="CLU_600610_0_0_1"/>
<keyword evidence="3" id="KW-1185">Reference proteome</keyword>
<dbReference type="InterPro" id="IPR027417">
    <property type="entry name" value="P-loop_NTPase"/>
</dbReference>
<keyword evidence="1" id="KW-1133">Transmembrane helix</keyword>
<dbReference type="OMA" id="TKFEKFM"/>
<dbReference type="GeneID" id="5042630"/>
<organism evidence="2 3">
    <name type="scientific">Paramecium tetraurelia</name>
    <dbReference type="NCBI Taxonomy" id="5888"/>
    <lineage>
        <taxon>Eukaryota</taxon>
        <taxon>Sar</taxon>
        <taxon>Alveolata</taxon>
        <taxon>Ciliophora</taxon>
        <taxon>Intramacronucleata</taxon>
        <taxon>Oligohymenophorea</taxon>
        <taxon>Peniculida</taxon>
        <taxon>Parameciidae</taxon>
        <taxon>Paramecium</taxon>
    </lineage>
</organism>